<dbReference type="Proteomes" id="UP001470230">
    <property type="component" value="Unassembled WGS sequence"/>
</dbReference>
<keyword evidence="2" id="KW-1185">Reference proteome</keyword>
<protein>
    <submittedName>
        <fullName evidence="1">Uncharacterized protein</fullName>
    </submittedName>
</protein>
<evidence type="ECO:0000313" key="2">
    <source>
        <dbReference type="Proteomes" id="UP001470230"/>
    </source>
</evidence>
<accession>A0ABR2KML2</accession>
<comment type="caution">
    <text evidence="1">The sequence shown here is derived from an EMBL/GenBank/DDBJ whole genome shotgun (WGS) entry which is preliminary data.</text>
</comment>
<sequence length="115" mass="13644">MEIFLEVAINNLENQSVEAQLIDPNEDIKEDDSEISKTFKKIYLKLSIQDFNLFLQINLFNHMNVIAKKFVSELASDLQIEYSKENYHELIDKWALEKTTHLPFNYDMKKFDPNN</sequence>
<reference evidence="1 2" key="1">
    <citation type="submission" date="2024-04" db="EMBL/GenBank/DDBJ databases">
        <title>Tritrichomonas musculus Genome.</title>
        <authorList>
            <person name="Alves-Ferreira E."/>
            <person name="Grigg M."/>
            <person name="Lorenzi H."/>
            <person name="Galac M."/>
        </authorList>
    </citation>
    <scope>NUCLEOTIDE SEQUENCE [LARGE SCALE GENOMIC DNA]</scope>
    <source>
        <strain evidence="1 2">EAF2021</strain>
    </source>
</reference>
<proteinExistence type="predicted"/>
<name>A0ABR2KML2_9EUKA</name>
<dbReference type="EMBL" id="JAPFFF010000004">
    <property type="protein sequence ID" value="KAK8891215.1"/>
    <property type="molecule type" value="Genomic_DNA"/>
</dbReference>
<organism evidence="1 2">
    <name type="scientific">Tritrichomonas musculus</name>
    <dbReference type="NCBI Taxonomy" id="1915356"/>
    <lineage>
        <taxon>Eukaryota</taxon>
        <taxon>Metamonada</taxon>
        <taxon>Parabasalia</taxon>
        <taxon>Tritrichomonadida</taxon>
        <taxon>Tritrichomonadidae</taxon>
        <taxon>Tritrichomonas</taxon>
    </lineage>
</organism>
<gene>
    <name evidence="1" type="ORF">M9Y10_028422</name>
</gene>
<evidence type="ECO:0000313" key="1">
    <source>
        <dbReference type="EMBL" id="KAK8891215.1"/>
    </source>
</evidence>